<feature type="transmembrane region" description="Helical" evidence="4">
    <location>
        <begin position="455"/>
        <end position="479"/>
    </location>
</feature>
<dbReference type="PANTHER" id="PTHR10796:SF92">
    <property type="entry name" value="PATCHED-RELATED, ISOFORM A"/>
    <property type="match status" value="1"/>
</dbReference>
<accession>A0A1Q9CI55</accession>
<keyword evidence="4" id="KW-0472">Membrane</keyword>
<comment type="similarity">
    <text evidence="2">Belongs to the patched family.</text>
</comment>
<feature type="transmembrane region" description="Helical" evidence="4">
    <location>
        <begin position="417"/>
        <end position="435"/>
    </location>
</feature>
<feature type="transmembrane region" description="Helical" evidence="4">
    <location>
        <begin position="1234"/>
        <end position="1259"/>
    </location>
</feature>
<dbReference type="GO" id="GO:0022857">
    <property type="term" value="F:transmembrane transporter activity"/>
    <property type="evidence" value="ECO:0007669"/>
    <property type="project" value="InterPro"/>
</dbReference>
<evidence type="ECO:0000256" key="2">
    <source>
        <dbReference type="ARBA" id="ARBA00005585"/>
    </source>
</evidence>
<evidence type="ECO:0000313" key="8">
    <source>
        <dbReference type="Proteomes" id="UP000186817"/>
    </source>
</evidence>
<dbReference type="OrthoDB" id="440755at2759"/>
<organism evidence="7 8">
    <name type="scientific">Symbiodinium microadriaticum</name>
    <name type="common">Dinoflagellate</name>
    <name type="synonym">Zooxanthella microadriatica</name>
    <dbReference type="NCBI Taxonomy" id="2951"/>
    <lineage>
        <taxon>Eukaryota</taxon>
        <taxon>Sar</taxon>
        <taxon>Alveolata</taxon>
        <taxon>Dinophyceae</taxon>
        <taxon>Suessiales</taxon>
        <taxon>Symbiodiniaceae</taxon>
        <taxon>Symbiodinium</taxon>
    </lineage>
</organism>
<evidence type="ECO:0000256" key="1">
    <source>
        <dbReference type="ARBA" id="ARBA00004141"/>
    </source>
</evidence>
<dbReference type="InterPro" id="IPR000731">
    <property type="entry name" value="SSD"/>
</dbReference>
<feature type="domain" description="SSD" evidence="5">
    <location>
        <begin position="1130"/>
        <end position="1288"/>
    </location>
</feature>
<feature type="transmembrane region" description="Helical" evidence="4">
    <location>
        <begin position="1627"/>
        <end position="1650"/>
    </location>
</feature>
<reference evidence="7 8" key="1">
    <citation type="submission" date="2016-02" db="EMBL/GenBank/DDBJ databases">
        <title>Genome analysis of coral dinoflagellate symbionts highlights evolutionary adaptations to a symbiotic lifestyle.</title>
        <authorList>
            <person name="Aranda M."/>
            <person name="Li Y."/>
            <person name="Liew Y.J."/>
            <person name="Baumgarten S."/>
            <person name="Simakov O."/>
            <person name="Wilson M."/>
            <person name="Piel J."/>
            <person name="Ashoor H."/>
            <person name="Bougouffa S."/>
            <person name="Bajic V.B."/>
            <person name="Ryu T."/>
            <person name="Ravasi T."/>
            <person name="Bayer T."/>
            <person name="Micklem G."/>
            <person name="Kim H."/>
            <person name="Bhak J."/>
            <person name="Lajeunesse T.C."/>
            <person name="Voolstra C.R."/>
        </authorList>
    </citation>
    <scope>NUCLEOTIDE SEQUENCE [LARGE SCALE GENOMIC DNA]</scope>
    <source>
        <strain evidence="7 8">CCMP2467</strain>
    </source>
</reference>
<evidence type="ECO:0000259" key="5">
    <source>
        <dbReference type="PROSITE" id="PS50156"/>
    </source>
</evidence>
<dbReference type="InterPro" id="IPR053958">
    <property type="entry name" value="HMGCR/SNAP/NPC1-like_SSD"/>
</dbReference>
<evidence type="ECO:0000256" key="3">
    <source>
        <dbReference type="SAM" id="MobiDB-lite"/>
    </source>
</evidence>
<name>A0A1Q9CI55_SYMMI</name>
<feature type="transmembrane region" description="Helical" evidence="4">
    <location>
        <begin position="1588"/>
        <end position="1621"/>
    </location>
</feature>
<keyword evidence="4" id="KW-0812">Transmembrane</keyword>
<dbReference type="InterPro" id="IPR020846">
    <property type="entry name" value="MFS_dom"/>
</dbReference>
<dbReference type="Pfam" id="PF14421">
    <property type="entry name" value="LmjF365940-deam"/>
    <property type="match status" value="2"/>
</dbReference>
<evidence type="ECO:0000313" key="7">
    <source>
        <dbReference type="EMBL" id="OLP82619.1"/>
    </source>
</evidence>
<proteinExistence type="inferred from homology"/>
<dbReference type="GO" id="GO:0016020">
    <property type="term" value="C:membrane"/>
    <property type="evidence" value="ECO:0007669"/>
    <property type="project" value="UniProtKB-SubCell"/>
</dbReference>
<dbReference type="SUPFAM" id="SSF82866">
    <property type="entry name" value="Multidrug efflux transporter AcrB transmembrane domain"/>
    <property type="match status" value="2"/>
</dbReference>
<dbReference type="Gene3D" id="3.40.140.10">
    <property type="entry name" value="Cytidine Deaminase, domain 2"/>
    <property type="match status" value="1"/>
</dbReference>
<dbReference type="Pfam" id="PF12349">
    <property type="entry name" value="Sterol-sensing"/>
    <property type="match status" value="1"/>
</dbReference>
<feature type="transmembrane region" description="Helical" evidence="4">
    <location>
        <begin position="390"/>
        <end position="410"/>
    </location>
</feature>
<evidence type="ECO:0000256" key="4">
    <source>
        <dbReference type="SAM" id="Phobius"/>
    </source>
</evidence>
<evidence type="ECO:0000259" key="6">
    <source>
        <dbReference type="PROSITE" id="PS50850"/>
    </source>
</evidence>
<dbReference type="PANTHER" id="PTHR10796">
    <property type="entry name" value="PATCHED-RELATED"/>
    <property type="match status" value="1"/>
</dbReference>
<dbReference type="InterPro" id="IPR016193">
    <property type="entry name" value="Cytidine_deaminase-like"/>
</dbReference>
<dbReference type="Gene3D" id="1.20.1640.10">
    <property type="entry name" value="Multidrug efflux transporter AcrB transmembrane domain"/>
    <property type="match status" value="2"/>
</dbReference>
<feature type="transmembrane region" description="Helical" evidence="4">
    <location>
        <begin position="1194"/>
        <end position="1214"/>
    </location>
</feature>
<comment type="caution">
    <text evidence="7">The sequence shown here is derived from an EMBL/GenBank/DDBJ whole genome shotgun (WGS) entry which is preliminary data.</text>
</comment>
<dbReference type="SUPFAM" id="SSF53927">
    <property type="entry name" value="Cytidine deaminase-like"/>
    <property type="match status" value="1"/>
</dbReference>
<keyword evidence="4" id="KW-1133">Transmembrane helix</keyword>
<gene>
    <name evidence="7" type="primary">NPC1</name>
    <name evidence="7" type="ORF">AK812_SmicGene36716</name>
</gene>
<feature type="transmembrane region" description="Helical" evidence="4">
    <location>
        <begin position="144"/>
        <end position="164"/>
    </location>
</feature>
<feature type="region of interest" description="Disordered" evidence="3">
    <location>
        <begin position="842"/>
        <end position="866"/>
    </location>
</feature>
<feature type="compositionally biased region" description="Basic and acidic residues" evidence="3">
    <location>
        <begin position="853"/>
        <end position="865"/>
    </location>
</feature>
<feature type="transmembrane region" description="Helical" evidence="4">
    <location>
        <begin position="1341"/>
        <end position="1362"/>
    </location>
</feature>
<dbReference type="Gene3D" id="1.20.1250.20">
    <property type="entry name" value="MFS general substrate transporter like domains"/>
    <property type="match status" value="2"/>
</dbReference>
<dbReference type="PROSITE" id="PS50156">
    <property type="entry name" value="SSD"/>
    <property type="match status" value="1"/>
</dbReference>
<protein>
    <submittedName>
        <fullName evidence="7">Niemann-Pick C1 protein</fullName>
    </submittedName>
</protein>
<dbReference type="EMBL" id="LSRX01001178">
    <property type="protein sequence ID" value="OLP82619.1"/>
    <property type="molecule type" value="Genomic_DNA"/>
</dbReference>
<feature type="transmembrane region" description="Helical" evidence="4">
    <location>
        <begin position="1265"/>
        <end position="1288"/>
    </location>
</feature>
<dbReference type="GO" id="GO:0003824">
    <property type="term" value="F:catalytic activity"/>
    <property type="evidence" value="ECO:0007669"/>
    <property type="project" value="InterPro"/>
</dbReference>
<feature type="transmembrane region" description="Helical" evidence="4">
    <location>
        <begin position="1131"/>
        <end position="1149"/>
    </location>
</feature>
<feature type="transmembrane region" description="Helical" evidence="4">
    <location>
        <begin position="1684"/>
        <end position="1702"/>
    </location>
</feature>
<keyword evidence="8" id="KW-1185">Reference proteome</keyword>
<dbReference type="Pfam" id="PF07690">
    <property type="entry name" value="MFS_1"/>
    <property type="match status" value="1"/>
</dbReference>
<feature type="transmembrane region" description="Helical" evidence="4">
    <location>
        <begin position="510"/>
        <end position="533"/>
    </location>
</feature>
<dbReference type="SUPFAM" id="SSF103473">
    <property type="entry name" value="MFS general substrate transporter"/>
    <property type="match status" value="1"/>
</dbReference>
<dbReference type="InterPro" id="IPR036259">
    <property type="entry name" value="MFS_trans_sf"/>
</dbReference>
<sequence length="1762" mass="192713">MWLKKDLWTLTRSGLRGKSTSRKLRWPRKAWKTPPPSGDDEKWLVRKEFTRVRHASALQKNEDVYKLTAEMRNYVTCISVLGAAHVEAASPGMQQDELPRRARLFSSDQTLAALILLSALKGADVQLLPSSFRAMEHELHMRPHLLGLMALAQGVACAVTGPIWGNLVDSGASRKLLLKVGTGLWGLCTFQLAFTTQLWPMLALRVLNGAALSMLLPVLQSFISDLSTSDDAGQICGKVYCAANFGQVLACLIVVPISEHRIFGVMGWRICLAVVGILSLLVVLLVEAAVEDLPRTWDPKRFGLMREFHKLAKFLRLGSFRVIILQGVFGTIPGAAQTFTTMYFQYLSISNHMCGLIIAMRTVGEGIGGALGGYLGDAANAKNHRYGRTWVAMFSVTASIPFLYVVYMGIPREASLSLLFAGILFTMGLVTTWEVPGCLQPVVMDIIPRRDLSSAFSWDVAIVFASGNTIGPLLVGFIAQDIFDYHYTSEKVENMSLEVREHNASALGRAIFFSCVVPSLISAVNFSLLFWTYPADKESLEEREAMEDEDAAERTVLLQKDVCQACFARGINSEVSLPTGSICAERAAIANARTHYPGTGRKQMKGIAVLEVPVTVGRVARAGHQELQNPLPPCGACREWLNKIQEESPGFYVLTFEDLSLEVVHERFLFWSQDTPATIYPLFVLHGVSGCHKNIPLSAICGQCHVDRFSMSYLRAPKKRVFHNIIQALSSHGPMTSQQLEARLRAEGHPLSTPKALMAKLKLLQRSSKASKGSNSILHLDKENRFHVTETGQQFWSRQHHWHQKRVQEKVTSMKIQARTELEYMDATSTQAQAELEETWKEVRAGDDANGPRSDRPQFAKEARRSGAMSPLQAWLACTSRAEESVAHGLGRVAKSCARNPWKCVAVTVVGCLLCALGVLRFTAVSEARDLWVDQGSQVMKDLEWTEKYFTTAGRVNRVLVTAKDGGNILRPETMAEIFRMADDVKALSDADGKSFADVCLRVSSGCLNAGIRRYFGTGTSADFNQTVQSQADILVAVNKANFPDGAPAFADDSMGGIARDGSGSITSSTAARVDFILDAADEAMMKWEEALVQHFTKDQLTEQGYEHVNAFVQAERSQDDELNRTVQADIPLFAIAFVLMASFCSIFLGKTASWTQSRRLLGAVEFYLVIFGCIAGYGTCMLIGVPFTVLQQILPFILVGIGIDDAFVISGAFDAVDPSLSIPDRIEKAMHRVGVSITLTKVTSISSFLLGATCVFPSVQYFCFYASVSCFFIWLLHCTTFCALLALDARRASADPPRLDPCFCVGAGSSCMPSKKISEGSAPLERVLVAMIKFLTSHPAISFASIVLFLVLAAVSAWQVSLGLSTDFDIMDLSPDKSYLRDFYNEENLHFGGLSTGGLALPAALYVADQDFSSVAVQRHLEEAGAELMALSNVNSVRGLQSWHTIFTLWALQNKGVLASLPDSAFTAVETNRTGCQAGLPSAVTTCTSHLVTGSTFLTALQEFLSTPTGRAFEDDVVVQDGQIKVIRLRANHIDTFNSKQQVALLEEVEAFTAQWQSALPGSFVSSPAYIFFDQYRIIVEQMTVSIGLCLAAVLLISALVLAHPLSVMVVLLVLALVFMDLMGNIVLWSLALNSISMINLVMAVGLVVDYSMHMAHSFGLQDGSLPRAKRAELAMKEMGQPIFLGVSTTFLAILPLAFSASQAFRVFFQMFFGIVVAGGSHGLIFLPVCMSVFGPSVTKTTNLETDAEASVGKVANVETK</sequence>
<feature type="transmembrane region" description="Helical" evidence="4">
    <location>
        <begin position="267"/>
        <end position="290"/>
    </location>
</feature>
<feature type="transmembrane region" description="Helical" evidence="4">
    <location>
        <begin position="1161"/>
        <end position="1188"/>
    </location>
</feature>
<feature type="domain" description="Major facilitator superfamily (MFS) profile" evidence="6">
    <location>
        <begin position="110"/>
        <end position="537"/>
    </location>
</feature>
<comment type="subcellular location">
    <subcellularLocation>
        <location evidence="1">Membrane</location>
        <topology evidence="1">Multi-pass membrane protein</topology>
    </subcellularLocation>
</comment>
<dbReference type="Proteomes" id="UP000186817">
    <property type="component" value="Unassembled WGS sequence"/>
</dbReference>
<dbReference type="InterPro" id="IPR032723">
    <property type="entry name" value="Deaminase_LmjF365940"/>
</dbReference>
<dbReference type="PROSITE" id="PS50850">
    <property type="entry name" value="MFS"/>
    <property type="match status" value="1"/>
</dbReference>
<feature type="transmembrane region" description="Helical" evidence="4">
    <location>
        <begin position="176"/>
        <end position="196"/>
    </location>
</feature>
<feature type="transmembrane region" description="Helical" evidence="4">
    <location>
        <begin position="1708"/>
        <end position="1735"/>
    </location>
</feature>
<dbReference type="InterPro" id="IPR011701">
    <property type="entry name" value="MFS"/>
</dbReference>
<dbReference type="InterPro" id="IPR051697">
    <property type="entry name" value="Patched_domain-protein"/>
</dbReference>